<dbReference type="RefSeq" id="WP_006395605.1">
    <property type="nucleotide sequence ID" value="NZ_GL982453.1"/>
</dbReference>
<accession>F7T9H1</accession>
<proteinExistence type="predicted"/>
<organism evidence="2 3">
    <name type="scientific">Achromobacter insuavis AXX-A</name>
    <dbReference type="NCBI Taxonomy" id="1003200"/>
    <lineage>
        <taxon>Bacteria</taxon>
        <taxon>Pseudomonadati</taxon>
        <taxon>Pseudomonadota</taxon>
        <taxon>Betaproteobacteria</taxon>
        <taxon>Burkholderiales</taxon>
        <taxon>Alcaligenaceae</taxon>
        <taxon>Achromobacter</taxon>
    </lineage>
</organism>
<keyword evidence="1" id="KW-0472">Membrane</keyword>
<dbReference type="PATRIC" id="fig|1003200.3.peg.5546"/>
<feature type="transmembrane region" description="Helical" evidence="1">
    <location>
        <begin position="35"/>
        <end position="61"/>
    </location>
</feature>
<keyword evidence="1" id="KW-1133">Transmembrane helix</keyword>
<feature type="transmembrane region" description="Helical" evidence="1">
    <location>
        <begin position="6"/>
        <end position="23"/>
    </location>
</feature>
<keyword evidence="1" id="KW-0812">Transmembrane</keyword>
<reference evidence="2 3" key="1">
    <citation type="submission" date="2011-06" db="EMBL/GenBank/DDBJ databases">
        <authorList>
            <person name="Bador J."/>
            <person name="Amoureux L."/>
            <person name="Neuwirth C."/>
        </authorList>
    </citation>
    <scope>NUCLEOTIDE SEQUENCE [LARGE SCALE GENOMIC DNA]</scope>
    <source>
        <strain evidence="2 3">AXX-A</strain>
    </source>
</reference>
<evidence type="ECO:0000313" key="2">
    <source>
        <dbReference type="EMBL" id="EGP43131.1"/>
    </source>
</evidence>
<name>F7T9H1_9BURK</name>
<dbReference type="HOGENOM" id="CLU_2476241_0_0_4"/>
<dbReference type="EMBL" id="AFRQ01000133">
    <property type="protein sequence ID" value="EGP43131.1"/>
    <property type="molecule type" value="Genomic_DNA"/>
</dbReference>
<protein>
    <submittedName>
        <fullName evidence="2">Uncharacterized protein</fullName>
    </submittedName>
</protein>
<evidence type="ECO:0000313" key="3">
    <source>
        <dbReference type="Proteomes" id="UP000004853"/>
    </source>
</evidence>
<evidence type="ECO:0000256" key="1">
    <source>
        <dbReference type="SAM" id="Phobius"/>
    </source>
</evidence>
<comment type="caution">
    <text evidence="2">The sequence shown here is derived from an EMBL/GenBank/DDBJ whole genome shotgun (WGS) entry which is preliminary data.</text>
</comment>
<dbReference type="Proteomes" id="UP000004853">
    <property type="component" value="Unassembled WGS sequence"/>
</dbReference>
<dbReference type="AlphaFoldDB" id="F7T9H1"/>
<sequence length="87" mass="9837">MSALQIVYLAAGLVAAAALYPWLMRQFGDQVQTRLARIAYFGVGAVVAWPIFAMLPIGVWFERRAQAKKHARERAYRAQLDAMNRAR</sequence>
<gene>
    <name evidence="2" type="ORF">AXXA_28085</name>
</gene>